<feature type="region of interest" description="Disordered" evidence="1">
    <location>
        <begin position="1"/>
        <end position="36"/>
    </location>
</feature>
<evidence type="ECO:0000256" key="1">
    <source>
        <dbReference type="SAM" id="MobiDB-lite"/>
    </source>
</evidence>
<dbReference type="Proteomes" id="UP000494040">
    <property type="component" value="Unassembled WGS sequence"/>
</dbReference>
<dbReference type="AlphaFoldDB" id="A0A8I6SDE5"/>
<dbReference type="EnsemblMetazoa" id="XM_014406319.2">
    <property type="protein sequence ID" value="XP_014261805.1"/>
    <property type="gene ID" value="LOC106673927"/>
</dbReference>
<dbReference type="Pfam" id="PF07004">
    <property type="entry name" value="SHIPPO-rpt"/>
    <property type="match status" value="2"/>
</dbReference>
<evidence type="ECO:0000313" key="2">
    <source>
        <dbReference type="EnsemblMetazoa" id="XP_014261805.1"/>
    </source>
</evidence>
<protein>
    <submittedName>
        <fullName evidence="2">Uncharacterized protein</fullName>
    </submittedName>
</protein>
<dbReference type="InterPro" id="IPR010736">
    <property type="entry name" value="SHIPPO-rpt"/>
</dbReference>
<dbReference type="GeneID" id="106673927"/>
<organism evidence="2 3">
    <name type="scientific">Cimex lectularius</name>
    <name type="common">Bed bug</name>
    <name type="synonym">Acanthia lectularia</name>
    <dbReference type="NCBI Taxonomy" id="79782"/>
    <lineage>
        <taxon>Eukaryota</taxon>
        <taxon>Metazoa</taxon>
        <taxon>Ecdysozoa</taxon>
        <taxon>Arthropoda</taxon>
        <taxon>Hexapoda</taxon>
        <taxon>Insecta</taxon>
        <taxon>Pterygota</taxon>
        <taxon>Neoptera</taxon>
        <taxon>Paraneoptera</taxon>
        <taxon>Hemiptera</taxon>
        <taxon>Heteroptera</taxon>
        <taxon>Panheteroptera</taxon>
        <taxon>Cimicomorpha</taxon>
        <taxon>Cimicidae</taxon>
        <taxon>Cimex</taxon>
    </lineage>
</organism>
<evidence type="ECO:0000313" key="3">
    <source>
        <dbReference type="Proteomes" id="UP000494040"/>
    </source>
</evidence>
<dbReference type="InterPro" id="IPR051291">
    <property type="entry name" value="CIMAP"/>
</dbReference>
<dbReference type="OMA" id="HKIMARA"/>
<dbReference type="KEGG" id="clec:106673927"/>
<dbReference type="RefSeq" id="XP_014261805.1">
    <property type="nucleotide sequence ID" value="XM_014406319.2"/>
</dbReference>
<proteinExistence type="predicted"/>
<reference evidence="2" key="1">
    <citation type="submission" date="2022-01" db="UniProtKB">
        <authorList>
            <consortium name="EnsemblMetazoa"/>
        </authorList>
    </citation>
    <scope>IDENTIFICATION</scope>
</reference>
<sequence length="286" mass="30929">MPQSEFSQTASSIHHSDINSYRVGTQRSGLQSDNSPANGGIDEFGCVNQSPGPYTLPSLIGYKNHDITKCRAPAYTIAVKRPMPMPDNATPAPIYETFGLTKYGKANPPKATIRSRPPAFSVYADLGPGPGYYSPEKHLNAILPRAPAATIRSAKKTSLFDESPGPTFDPERVLGPRLPLRQSAPTATVKGRPPDFRVYSDSGPAPGHYNAVPIHKIMARAPSATIGGKWPGKSVYETEQSPAPNVYNPKVDNFGPRPPKAFMGIKHSNCKALVKIPEDTYSLVEF</sequence>
<accession>A0A8I6SDE5</accession>
<dbReference type="PANTHER" id="PTHR21580">
    <property type="entry name" value="SHIPPO-1-RELATED"/>
    <property type="match status" value="1"/>
</dbReference>
<dbReference type="OrthoDB" id="429991at2759"/>
<keyword evidence="3" id="KW-1185">Reference proteome</keyword>
<name>A0A8I6SDE5_CIMLE</name>